<evidence type="ECO:0000313" key="3">
    <source>
        <dbReference type="Proteomes" id="UP001056384"/>
    </source>
</evidence>
<keyword evidence="3" id="KW-1185">Reference proteome</keyword>
<protein>
    <submittedName>
        <fullName evidence="2">Uncharacterized protein</fullName>
    </submittedName>
</protein>
<name>A0A9Q9EIR9_9PEZI</name>
<proteinExistence type="predicted"/>
<accession>A0A9Q9EIR9</accession>
<dbReference type="Proteomes" id="UP001056384">
    <property type="component" value="Chromosome 3"/>
</dbReference>
<evidence type="ECO:0000313" key="2">
    <source>
        <dbReference type="EMBL" id="USW50628.1"/>
    </source>
</evidence>
<dbReference type="AlphaFoldDB" id="A0A9Q9EIR9"/>
<feature type="compositionally biased region" description="Polar residues" evidence="1">
    <location>
        <begin position="45"/>
        <end position="54"/>
    </location>
</feature>
<gene>
    <name evidence="2" type="ORF">Slin15195_G039470</name>
</gene>
<organism evidence="2 3">
    <name type="scientific">Septoria linicola</name>
    <dbReference type="NCBI Taxonomy" id="215465"/>
    <lineage>
        <taxon>Eukaryota</taxon>
        <taxon>Fungi</taxon>
        <taxon>Dikarya</taxon>
        <taxon>Ascomycota</taxon>
        <taxon>Pezizomycotina</taxon>
        <taxon>Dothideomycetes</taxon>
        <taxon>Dothideomycetidae</taxon>
        <taxon>Mycosphaerellales</taxon>
        <taxon>Mycosphaerellaceae</taxon>
        <taxon>Septoria</taxon>
    </lineage>
</organism>
<sequence length="78" mass="8166">MAMLASIKGDTPVSRWTPASLSLTRKAETSMQGTIGSLHRHSYPRTASSSQGNPIGSKDAGIASDLAYVGTQFDTPAK</sequence>
<evidence type="ECO:0000256" key="1">
    <source>
        <dbReference type="SAM" id="MobiDB-lite"/>
    </source>
</evidence>
<dbReference type="EMBL" id="CP099420">
    <property type="protein sequence ID" value="USW50628.1"/>
    <property type="molecule type" value="Genomic_DNA"/>
</dbReference>
<reference evidence="2" key="1">
    <citation type="submission" date="2022-06" db="EMBL/GenBank/DDBJ databases">
        <title>Complete genome sequences of two strains of the flax pathogen Septoria linicola.</title>
        <authorList>
            <person name="Lapalu N."/>
            <person name="Simon A."/>
            <person name="Demenou B."/>
            <person name="Paumier D."/>
            <person name="Guillot M.-P."/>
            <person name="Gout L."/>
            <person name="Valade R."/>
        </authorList>
    </citation>
    <scope>NUCLEOTIDE SEQUENCE</scope>
    <source>
        <strain evidence="2">SE15195</strain>
    </source>
</reference>
<feature type="region of interest" description="Disordered" evidence="1">
    <location>
        <begin position="27"/>
        <end position="58"/>
    </location>
</feature>